<evidence type="ECO:0000313" key="4">
    <source>
        <dbReference type="EMBL" id="MCJ0763216.1"/>
    </source>
</evidence>
<keyword evidence="5" id="KW-1185">Reference proteome</keyword>
<evidence type="ECO:0000256" key="1">
    <source>
        <dbReference type="SAM" id="MobiDB-lite"/>
    </source>
</evidence>
<organism evidence="4 5">
    <name type="scientific">Variovorax terrae</name>
    <dbReference type="NCBI Taxonomy" id="2923278"/>
    <lineage>
        <taxon>Bacteria</taxon>
        <taxon>Pseudomonadati</taxon>
        <taxon>Pseudomonadota</taxon>
        <taxon>Betaproteobacteria</taxon>
        <taxon>Burkholderiales</taxon>
        <taxon>Comamonadaceae</taxon>
        <taxon>Variovorax</taxon>
    </lineage>
</organism>
<evidence type="ECO:0000256" key="2">
    <source>
        <dbReference type="SAM" id="SignalP"/>
    </source>
</evidence>
<comment type="caution">
    <text evidence="4">The sequence shown here is derived from an EMBL/GenBank/DDBJ whole genome shotgun (WGS) entry which is preliminary data.</text>
</comment>
<reference evidence="4" key="1">
    <citation type="submission" date="2022-03" db="EMBL/GenBank/DDBJ databases">
        <authorList>
            <person name="Woo C.Y."/>
        </authorList>
    </citation>
    <scope>NUCLEOTIDE SEQUENCE</scope>
    <source>
        <strain evidence="4">CYS-02</strain>
    </source>
</reference>
<feature type="domain" description="DUF4124" evidence="3">
    <location>
        <begin position="11"/>
        <end position="66"/>
    </location>
</feature>
<dbReference type="EMBL" id="JALGBI010000001">
    <property type="protein sequence ID" value="MCJ0763216.1"/>
    <property type="molecule type" value="Genomic_DNA"/>
</dbReference>
<feature type="compositionally biased region" description="Basic and acidic residues" evidence="1">
    <location>
        <begin position="80"/>
        <end position="109"/>
    </location>
</feature>
<dbReference type="RefSeq" id="WP_243305814.1">
    <property type="nucleotide sequence ID" value="NZ_JALGBI010000001.1"/>
</dbReference>
<dbReference type="AlphaFoldDB" id="A0A9X1VSS1"/>
<evidence type="ECO:0000313" key="5">
    <source>
        <dbReference type="Proteomes" id="UP001139447"/>
    </source>
</evidence>
<dbReference type="Proteomes" id="UP001139447">
    <property type="component" value="Unassembled WGS sequence"/>
</dbReference>
<dbReference type="InterPro" id="IPR025392">
    <property type="entry name" value="DUF4124"/>
</dbReference>
<evidence type="ECO:0000259" key="3">
    <source>
        <dbReference type="Pfam" id="PF13511"/>
    </source>
</evidence>
<protein>
    <submittedName>
        <fullName evidence="4">DUF4124 domain-containing protein</fullName>
    </submittedName>
</protein>
<feature type="chain" id="PRO_5040927098" evidence="2">
    <location>
        <begin position="22"/>
        <end position="165"/>
    </location>
</feature>
<dbReference type="Pfam" id="PF13511">
    <property type="entry name" value="DUF4124"/>
    <property type="match status" value="1"/>
</dbReference>
<feature type="region of interest" description="Disordered" evidence="1">
    <location>
        <begin position="32"/>
        <end position="113"/>
    </location>
</feature>
<accession>A0A9X1VSS1</accession>
<name>A0A9X1VSS1_9BURK</name>
<keyword evidence="2" id="KW-0732">Signal</keyword>
<gene>
    <name evidence="4" type="ORF">MMF98_08345</name>
</gene>
<sequence>MNPLRVFLFGALCAVSMMASAQWQWIDKDGRKVYSDRSPPSDIPEKNVLKQPGGKRSLPAETAAAAPAASAPAAGVPKLSGKDAGLEAKKKKADDDEAAKRKADDEKLAKAQSENCVRARRNMEALKSGARIQQFNTQGEREFMSDEARAAESSRVQGIIDSDCK</sequence>
<feature type="signal peptide" evidence="2">
    <location>
        <begin position="1"/>
        <end position="21"/>
    </location>
</feature>
<proteinExistence type="predicted"/>
<feature type="compositionally biased region" description="Low complexity" evidence="1">
    <location>
        <begin position="59"/>
        <end position="74"/>
    </location>
</feature>